<organism evidence="2 3">
    <name type="scientific">Cucurbitaria berberidis CBS 394.84</name>
    <dbReference type="NCBI Taxonomy" id="1168544"/>
    <lineage>
        <taxon>Eukaryota</taxon>
        <taxon>Fungi</taxon>
        <taxon>Dikarya</taxon>
        <taxon>Ascomycota</taxon>
        <taxon>Pezizomycotina</taxon>
        <taxon>Dothideomycetes</taxon>
        <taxon>Pleosporomycetidae</taxon>
        <taxon>Pleosporales</taxon>
        <taxon>Pleosporineae</taxon>
        <taxon>Cucurbitariaceae</taxon>
        <taxon>Cucurbitaria</taxon>
    </lineage>
</organism>
<evidence type="ECO:0000313" key="3">
    <source>
        <dbReference type="Proteomes" id="UP000800039"/>
    </source>
</evidence>
<reference evidence="2" key="1">
    <citation type="submission" date="2020-01" db="EMBL/GenBank/DDBJ databases">
        <authorList>
            <consortium name="DOE Joint Genome Institute"/>
            <person name="Haridas S."/>
            <person name="Albert R."/>
            <person name="Binder M."/>
            <person name="Bloem J."/>
            <person name="Labutti K."/>
            <person name="Salamov A."/>
            <person name="Andreopoulos B."/>
            <person name="Baker S.E."/>
            <person name="Barry K."/>
            <person name="Bills G."/>
            <person name="Bluhm B.H."/>
            <person name="Cannon C."/>
            <person name="Castanera R."/>
            <person name="Culley D.E."/>
            <person name="Daum C."/>
            <person name="Ezra D."/>
            <person name="Gonzalez J.B."/>
            <person name="Henrissat B."/>
            <person name="Kuo A."/>
            <person name="Liang C."/>
            <person name="Lipzen A."/>
            <person name="Lutzoni F."/>
            <person name="Magnuson J."/>
            <person name="Mondo S."/>
            <person name="Nolan M."/>
            <person name="Ohm R."/>
            <person name="Pangilinan J."/>
            <person name="Park H.-J."/>
            <person name="Ramirez L."/>
            <person name="Alfaro M."/>
            <person name="Sun H."/>
            <person name="Tritt A."/>
            <person name="Yoshinaga Y."/>
            <person name="Zwiers L.-H."/>
            <person name="Turgeon B.G."/>
            <person name="Goodwin S.B."/>
            <person name="Spatafora J.W."/>
            <person name="Crous P.W."/>
            <person name="Grigoriev I.V."/>
        </authorList>
    </citation>
    <scope>NUCLEOTIDE SEQUENCE</scope>
    <source>
        <strain evidence="2">CBS 394.84</strain>
    </source>
</reference>
<comment type="caution">
    <text evidence="2">The sequence shown here is derived from an EMBL/GenBank/DDBJ whole genome shotgun (WGS) entry which is preliminary data.</text>
</comment>
<dbReference type="Proteomes" id="UP000800039">
    <property type="component" value="Unassembled WGS sequence"/>
</dbReference>
<evidence type="ECO:0000313" key="2">
    <source>
        <dbReference type="EMBL" id="KAF1848159.1"/>
    </source>
</evidence>
<keyword evidence="3" id="KW-1185">Reference proteome</keyword>
<accession>A0A9P4GMH5</accession>
<sequence>MDMPIRPGLHDAGLMAPDITPGIYLFNAFGIFAESASTLLAALKDLDDYERYSV</sequence>
<gene>
    <name evidence="2" type="ORF">K460DRAFT_364138</name>
</gene>
<evidence type="ECO:0000256" key="1">
    <source>
        <dbReference type="SAM" id="Phobius"/>
    </source>
</evidence>
<dbReference type="GeneID" id="63850203"/>
<feature type="transmembrane region" description="Helical" evidence="1">
    <location>
        <begin position="23"/>
        <end position="43"/>
    </location>
</feature>
<name>A0A9P4GMH5_9PLEO</name>
<dbReference type="EMBL" id="ML976615">
    <property type="protein sequence ID" value="KAF1848159.1"/>
    <property type="molecule type" value="Genomic_DNA"/>
</dbReference>
<keyword evidence="1" id="KW-0812">Transmembrane</keyword>
<keyword evidence="1" id="KW-0472">Membrane</keyword>
<keyword evidence="1" id="KW-1133">Transmembrane helix</keyword>
<dbReference type="AlphaFoldDB" id="A0A9P4GMH5"/>
<protein>
    <submittedName>
        <fullName evidence="2">Uncharacterized protein</fullName>
    </submittedName>
</protein>
<dbReference type="RefSeq" id="XP_040790722.1">
    <property type="nucleotide sequence ID" value="XM_040932952.1"/>
</dbReference>
<proteinExistence type="predicted"/>